<name>A0A1Q9F071_SYMMI</name>
<evidence type="ECO:0000313" key="1">
    <source>
        <dbReference type="EMBL" id="OLQ13134.1"/>
    </source>
</evidence>
<reference evidence="1 2" key="1">
    <citation type="submission" date="2016-02" db="EMBL/GenBank/DDBJ databases">
        <title>Genome analysis of coral dinoflagellate symbionts highlights evolutionary adaptations to a symbiotic lifestyle.</title>
        <authorList>
            <person name="Aranda M."/>
            <person name="Li Y."/>
            <person name="Liew Y.J."/>
            <person name="Baumgarten S."/>
            <person name="Simakov O."/>
            <person name="Wilson M."/>
            <person name="Piel J."/>
            <person name="Ashoor H."/>
            <person name="Bougouffa S."/>
            <person name="Bajic V.B."/>
            <person name="Ryu T."/>
            <person name="Ravasi T."/>
            <person name="Bayer T."/>
            <person name="Micklem G."/>
            <person name="Kim H."/>
            <person name="Bhak J."/>
            <person name="Lajeunesse T.C."/>
            <person name="Voolstra C.R."/>
        </authorList>
    </citation>
    <scope>NUCLEOTIDE SEQUENCE [LARGE SCALE GENOMIC DNA]</scope>
    <source>
        <strain evidence="1 2">CCMP2467</strain>
    </source>
</reference>
<comment type="caution">
    <text evidence="1">The sequence shown here is derived from an EMBL/GenBank/DDBJ whole genome shotgun (WGS) entry which is preliminary data.</text>
</comment>
<proteinExistence type="predicted"/>
<evidence type="ECO:0000313" key="2">
    <source>
        <dbReference type="Proteomes" id="UP000186817"/>
    </source>
</evidence>
<accession>A0A1Q9F071</accession>
<dbReference type="EMBL" id="LSRX01000032">
    <property type="protein sequence ID" value="OLQ13134.1"/>
    <property type="molecule type" value="Genomic_DNA"/>
</dbReference>
<dbReference type="AlphaFoldDB" id="A0A1Q9F071"/>
<protein>
    <submittedName>
        <fullName evidence="1">Uncharacterized protein</fullName>
    </submittedName>
</protein>
<sequence length="183" mass="21067">MDAGGSGTQVEAEAQLETVFDGTIITTPPPDLFTPPVQDAGRQVEVFDIRTPPSQRNFFKFMCPLTNRAWHWDVETEDWFFDGEAEQSGWAGYESPRTNRRWWWNEASQSWFWEKRGFLRRQKVRCSTAPERREVAAEANRFNNMYALTQAAMEGRLSFAPPVRSNSVSLGQDIGVQRLRGEE</sequence>
<gene>
    <name evidence="1" type="ORF">AK812_SmicGene2885</name>
</gene>
<keyword evidence="2" id="KW-1185">Reference proteome</keyword>
<organism evidence="1 2">
    <name type="scientific">Symbiodinium microadriaticum</name>
    <name type="common">Dinoflagellate</name>
    <name type="synonym">Zooxanthella microadriatica</name>
    <dbReference type="NCBI Taxonomy" id="2951"/>
    <lineage>
        <taxon>Eukaryota</taxon>
        <taxon>Sar</taxon>
        <taxon>Alveolata</taxon>
        <taxon>Dinophyceae</taxon>
        <taxon>Suessiales</taxon>
        <taxon>Symbiodiniaceae</taxon>
        <taxon>Symbiodinium</taxon>
    </lineage>
</organism>
<dbReference type="Proteomes" id="UP000186817">
    <property type="component" value="Unassembled WGS sequence"/>
</dbReference>